<name>A0A376ABT1_9HYPH</name>
<dbReference type="InterPro" id="IPR025711">
    <property type="entry name" value="PepSY"/>
</dbReference>
<organism evidence="3 4">
    <name type="scientific">Ciceribacter selenitireducens ATCC BAA-1503</name>
    <dbReference type="NCBI Taxonomy" id="1336235"/>
    <lineage>
        <taxon>Bacteria</taxon>
        <taxon>Pseudomonadati</taxon>
        <taxon>Pseudomonadota</taxon>
        <taxon>Alphaproteobacteria</taxon>
        <taxon>Hyphomicrobiales</taxon>
        <taxon>Rhizobiaceae</taxon>
        <taxon>Ciceribacter</taxon>
    </lineage>
</organism>
<evidence type="ECO:0000313" key="3">
    <source>
        <dbReference type="EMBL" id="SSC65262.1"/>
    </source>
</evidence>
<accession>A0A376ABT1</accession>
<evidence type="ECO:0000256" key="1">
    <source>
        <dbReference type="SAM" id="SignalP"/>
    </source>
</evidence>
<feature type="chain" id="PRO_5016846016" description="PepSY domain-containing protein" evidence="1">
    <location>
        <begin position="22"/>
        <end position="94"/>
    </location>
</feature>
<dbReference type="Proteomes" id="UP000254764">
    <property type="component" value="Unassembled WGS sequence"/>
</dbReference>
<evidence type="ECO:0000313" key="4">
    <source>
        <dbReference type="Proteomes" id="UP000254764"/>
    </source>
</evidence>
<protein>
    <recommendedName>
        <fullName evidence="2">PepSY domain-containing protein</fullName>
    </recommendedName>
</protein>
<dbReference type="EMBL" id="UEYP01000001">
    <property type="protein sequence ID" value="SSC65262.1"/>
    <property type="molecule type" value="Genomic_DNA"/>
</dbReference>
<keyword evidence="1" id="KW-0732">Signal</keyword>
<reference evidence="4" key="1">
    <citation type="submission" date="2018-07" db="EMBL/GenBank/DDBJ databases">
        <authorList>
            <person name="Peiro R."/>
            <person name="Begona"/>
            <person name="Cbmso G."/>
            <person name="Lopez M."/>
            <person name="Gonzalez S."/>
        </authorList>
    </citation>
    <scope>NUCLEOTIDE SEQUENCE [LARGE SCALE GENOMIC DNA]</scope>
</reference>
<keyword evidence="4" id="KW-1185">Reference proteome</keyword>
<feature type="domain" description="PepSY" evidence="2">
    <location>
        <begin position="7"/>
        <end position="84"/>
    </location>
</feature>
<gene>
    <name evidence="3" type="ORF">RHIZ70_970</name>
</gene>
<evidence type="ECO:0000259" key="2">
    <source>
        <dbReference type="Pfam" id="PF13670"/>
    </source>
</evidence>
<feature type="signal peptide" evidence="1">
    <location>
        <begin position="1"/>
        <end position="21"/>
    </location>
</feature>
<sequence>MTSRTILTATLIALAAGPALAEDDCNIPMANWQPREAVRAMAEERGWQVTRIKIDDGCYEIHAVDAEGRAFEAKIDPQTLTVIEFENDDRHHHR</sequence>
<dbReference type="RefSeq" id="WP_115669011.1">
    <property type="nucleotide sequence ID" value="NZ_UEYP01000001.1"/>
</dbReference>
<dbReference type="Pfam" id="PF13670">
    <property type="entry name" value="PepSY_2"/>
    <property type="match status" value="1"/>
</dbReference>
<proteinExistence type="predicted"/>
<dbReference type="OrthoDB" id="7365433at2"/>
<dbReference type="AlphaFoldDB" id="A0A376ABT1"/>